<accession>D8LFY3</accession>
<keyword evidence="2 3" id="KW-1015">Disulfide bond</keyword>
<dbReference type="OMA" id="NTNIKEY"/>
<keyword evidence="3" id="KW-0245">EGF-like domain</keyword>
<feature type="domain" description="EGF-like" evidence="5">
    <location>
        <begin position="311"/>
        <end position="345"/>
    </location>
</feature>
<dbReference type="EMBL" id="FN648082">
    <property type="protein sequence ID" value="CBN78882.1"/>
    <property type="molecule type" value="Genomic_DNA"/>
</dbReference>
<dbReference type="Gene3D" id="2.60.120.260">
    <property type="entry name" value="Galactose-binding domain-like"/>
    <property type="match status" value="1"/>
</dbReference>
<dbReference type="InterPro" id="IPR050969">
    <property type="entry name" value="Dev_Signal_Modulators"/>
</dbReference>
<evidence type="ECO:0000256" key="2">
    <source>
        <dbReference type="ARBA" id="ARBA00023157"/>
    </source>
</evidence>
<feature type="disulfide bond" evidence="3">
    <location>
        <begin position="335"/>
        <end position="344"/>
    </location>
</feature>
<dbReference type="eggNOG" id="KOG1225">
    <property type="taxonomic scope" value="Eukaryota"/>
</dbReference>
<gene>
    <name evidence="6" type="ORF">Esi_0152_0069</name>
</gene>
<dbReference type="SMART" id="SM00181">
    <property type="entry name" value="EGF"/>
    <property type="match status" value="4"/>
</dbReference>
<feature type="chain" id="PRO_5003117073" description="EGF-like domain-containing protein" evidence="4">
    <location>
        <begin position="27"/>
        <end position="462"/>
    </location>
</feature>
<evidence type="ECO:0000259" key="5">
    <source>
        <dbReference type="PROSITE" id="PS50026"/>
    </source>
</evidence>
<reference evidence="6 7" key="1">
    <citation type="journal article" date="2010" name="Nature">
        <title>The Ectocarpus genome and the independent evolution of multicellularity in brown algae.</title>
        <authorList>
            <person name="Cock J.M."/>
            <person name="Sterck L."/>
            <person name="Rouze P."/>
            <person name="Scornet D."/>
            <person name="Allen A.E."/>
            <person name="Amoutzias G."/>
            <person name="Anthouard V."/>
            <person name="Artiguenave F."/>
            <person name="Aury J.M."/>
            <person name="Badger J.H."/>
            <person name="Beszteri B."/>
            <person name="Billiau K."/>
            <person name="Bonnet E."/>
            <person name="Bothwell J.H."/>
            <person name="Bowler C."/>
            <person name="Boyen C."/>
            <person name="Brownlee C."/>
            <person name="Carrano C.J."/>
            <person name="Charrier B."/>
            <person name="Cho G.Y."/>
            <person name="Coelho S.M."/>
            <person name="Collen J."/>
            <person name="Corre E."/>
            <person name="Da Silva C."/>
            <person name="Delage L."/>
            <person name="Delaroque N."/>
            <person name="Dittami S.M."/>
            <person name="Doulbeau S."/>
            <person name="Elias M."/>
            <person name="Farnham G."/>
            <person name="Gachon C.M."/>
            <person name="Gschloessl B."/>
            <person name="Heesch S."/>
            <person name="Jabbari K."/>
            <person name="Jubin C."/>
            <person name="Kawai H."/>
            <person name="Kimura K."/>
            <person name="Kloareg B."/>
            <person name="Kupper F.C."/>
            <person name="Lang D."/>
            <person name="Le Bail A."/>
            <person name="Leblanc C."/>
            <person name="Lerouge P."/>
            <person name="Lohr M."/>
            <person name="Lopez P.J."/>
            <person name="Martens C."/>
            <person name="Maumus F."/>
            <person name="Michel G."/>
            <person name="Miranda-Saavedra D."/>
            <person name="Morales J."/>
            <person name="Moreau H."/>
            <person name="Motomura T."/>
            <person name="Nagasato C."/>
            <person name="Napoli C.A."/>
            <person name="Nelson D.R."/>
            <person name="Nyvall-Collen P."/>
            <person name="Peters A.F."/>
            <person name="Pommier C."/>
            <person name="Potin P."/>
            <person name="Poulain J."/>
            <person name="Quesneville H."/>
            <person name="Read B."/>
            <person name="Rensing S.A."/>
            <person name="Ritter A."/>
            <person name="Rousvoal S."/>
            <person name="Samanta M."/>
            <person name="Samson G."/>
            <person name="Schroeder D.C."/>
            <person name="Segurens B."/>
            <person name="Strittmatter M."/>
            <person name="Tonon T."/>
            <person name="Tregear J.W."/>
            <person name="Valentin K."/>
            <person name="von Dassow P."/>
            <person name="Yamagishi T."/>
            <person name="Van de Peer Y."/>
            <person name="Wincker P."/>
        </authorList>
    </citation>
    <scope>NUCLEOTIDE SEQUENCE [LARGE SCALE GENOMIC DNA]</scope>
    <source>
        <strain evidence="7">Ec32 / CCAP1310/4</strain>
    </source>
</reference>
<evidence type="ECO:0000313" key="7">
    <source>
        <dbReference type="Proteomes" id="UP000002630"/>
    </source>
</evidence>
<dbReference type="AlphaFoldDB" id="D8LFY3"/>
<evidence type="ECO:0000313" key="6">
    <source>
        <dbReference type="EMBL" id="CBN78882.1"/>
    </source>
</evidence>
<name>D8LFY3_ECTSI</name>
<dbReference type="InterPro" id="IPR013111">
    <property type="entry name" value="EGF_extracell"/>
</dbReference>
<evidence type="ECO:0000256" key="3">
    <source>
        <dbReference type="PROSITE-ProRule" id="PRU00076"/>
    </source>
</evidence>
<dbReference type="Proteomes" id="UP000002630">
    <property type="component" value="Linkage Group LG03"/>
</dbReference>
<comment type="caution">
    <text evidence="3">Lacks conserved residue(s) required for the propagation of feature annotation.</text>
</comment>
<feature type="signal peptide" evidence="4">
    <location>
        <begin position="1"/>
        <end position="26"/>
    </location>
</feature>
<proteinExistence type="predicted"/>
<evidence type="ECO:0000256" key="4">
    <source>
        <dbReference type="SAM" id="SignalP"/>
    </source>
</evidence>
<dbReference type="PANTHER" id="PTHR14949:SF56">
    <property type="entry name" value="EGF-LIKE-DOMAIN, MULTIPLE 7"/>
    <property type="match status" value="1"/>
</dbReference>
<keyword evidence="1 4" id="KW-0732">Signal</keyword>
<dbReference type="OrthoDB" id="6130531at2759"/>
<dbReference type="PROSITE" id="PS50026">
    <property type="entry name" value="EGF_3"/>
    <property type="match status" value="1"/>
</dbReference>
<dbReference type="STRING" id="2880.D8LFY3"/>
<sequence length="462" mass="48499">MATASLKKALQVFYVLQASAALLANAACPNHCSGHGTCGPGAKCTCNSGWDFAPDCSLRTCSKGVAWADKAYATDIAHSEVECSNAGICDRDTGICSCFSPFTGAACQRARCPGDCSGHGTCMTIADMSRFYGPDYTQPGTGGDGIGPSYGNWDAQSTTACYCDQGHFGADCSNRMCPKADDPVTVNQDDRSIFISVGTDHSDSMNGSLAFTFNGHSTRLSTSIFTSTVADSLCEAAFERLENVEDVVCETAAIANGGLQMNLTFSSFPIVPVENNVFYHTGNPDLSAFTCDVSAVYPANLVDCNITDIKNTNIKEYEYCARRGLCDFGTGLCTCLEGYTGAACSISSYTYSASNAMPGMSLLASGLDYIGNVLETISDKRAASDFNFIQCTARDTVVFQVRGDGYIEIAELVITAGGLVVEQGGFEVESGGLAVTEDGASISRSSTSDDVLAVAATSTWYG</sequence>
<organism evidence="6 7">
    <name type="scientific">Ectocarpus siliculosus</name>
    <name type="common">Brown alga</name>
    <name type="synonym">Conferva siliculosa</name>
    <dbReference type="NCBI Taxonomy" id="2880"/>
    <lineage>
        <taxon>Eukaryota</taxon>
        <taxon>Sar</taxon>
        <taxon>Stramenopiles</taxon>
        <taxon>Ochrophyta</taxon>
        <taxon>PX clade</taxon>
        <taxon>Phaeophyceae</taxon>
        <taxon>Ectocarpales</taxon>
        <taxon>Ectocarpaceae</taxon>
        <taxon>Ectocarpus</taxon>
    </lineage>
</organism>
<protein>
    <recommendedName>
        <fullName evidence="5">EGF-like domain-containing protein</fullName>
    </recommendedName>
</protein>
<dbReference type="PROSITE" id="PS00022">
    <property type="entry name" value="EGF_1"/>
    <property type="match status" value="2"/>
</dbReference>
<dbReference type="PRINTS" id="PR00011">
    <property type="entry name" value="EGFLAMININ"/>
</dbReference>
<dbReference type="EMBL" id="FN649728">
    <property type="protein sequence ID" value="CBN78882.1"/>
    <property type="molecule type" value="Genomic_DNA"/>
</dbReference>
<dbReference type="Pfam" id="PF07974">
    <property type="entry name" value="EGF_2"/>
    <property type="match status" value="1"/>
</dbReference>
<evidence type="ECO:0000256" key="1">
    <source>
        <dbReference type="ARBA" id="ARBA00022729"/>
    </source>
</evidence>
<dbReference type="InterPro" id="IPR000742">
    <property type="entry name" value="EGF"/>
</dbReference>
<keyword evidence="7" id="KW-1185">Reference proteome</keyword>
<dbReference type="PANTHER" id="PTHR14949">
    <property type="entry name" value="EGF-LIKE-DOMAIN, MULTIPLE 7, 8"/>
    <property type="match status" value="1"/>
</dbReference>
<dbReference type="InParanoid" id="D8LFY3"/>
<dbReference type="PROSITE" id="PS01186">
    <property type="entry name" value="EGF_2"/>
    <property type="match status" value="3"/>
</dbReference>
<dbReference type="Gene3D" id="2.10.25.10">
    <property type="entry name" value="Laminin"/>
    <property type="match status" value="1"/>
</dbReference>